<keyword evidence="4 6" id="KW-1133">Transmembrane helix</keyword>
<protein>
    <submittedName>
        <fullName evidence="7">YihY/virulence factor BrkB family protein</fullName>
    </submittedName>
</protein>
<evidence type="ECO:0000256" key="6">
    <source>
        <dbReference type="SAM" id="Phobius"/>
    </source>
</evidence>
<dbReference type="PIRSF" id="PIRSF035875">
    <property type="entry name" value="RNase_BN"/>
    <property type="match status" value="1"/>
</dbReference>
<keyword evidence="2" id="KW-1003">Cell membrane</keyword>
<feature type="transmembrane region" description="Helical" evidence="6">
    <location>
        <begin position="123"/>
        <end position="145"/>
    </location>
</feature>
<sequence length="280" mass="32537">MKIGIKVLKRFINERFFDQAAQTAYYLLLSMLPFFIFVLSLLNLFPVNEEILFRFLRPFIPEQSFLLIEDNVREVLRNGKGKWLYFSLAGAFWLSSVTVQSLARSLDLANGYIRKRGFWLSLIRDLGVTLLFMLVVPLSILLPFIENILHEVIAYYDRIDDWKGWLFLWPKVKWGLGTMFLFVFFLLFYKIVPSGKVLFRQAVPGALLSTLGWQLFSYLFGGWVTAVDYTRLYGQLSGIIMLVIWFYMTAVIILISGLLNAEWSKSKKRSGLNVNNFSGR</sequence>
<dbReference type="Proteomes" id="UP001303532">
    <property type="component" value="Chromosome"/>
</dbReference>
<feature type="transmembrane region" description="Helical" evidence="6">
    <location>
        <begin position="236"/>
        <end position="259"/>
    </location>
</feature>
<feature type="transmembrane region" description="Helical" evidence="6">
    <location>
        <begin position="83"/>
        <end position="103"/>
    </location>
</feature>
<reference evidence="7 8" key="1">
    <citation type="submission" date="2023-01" db="EMBL/GenBank/DDBJ databases">
        <title>Sporosarcina sp. nov., isolated from Korean tranditional fermented seafood 'Jeotgal'.</title>
        <authorList>
            <person name="Yang A.-I."/>
        </authorList>
    </citation>
    <scope>NUCLEOTIDE SEQUENCE [LARGE SCALE GENOMIC DNA]</scope>
    <source>
        <strain evidence="7 8">B2O-1</strain>
    </source>
</reference>
<name>A0ABZ0KX45_9BACL</name>
<dbReference type="Pfam" id="PF03631">
    <property type="entry name" value="Virul_fac_BrkB"/>
    <property type="match status" value="1"/>
</dbReference>
<dbReference type="PANTHER" id="PTHR30213">
    <property type="entry name" value="INNER MEMBRANE PROTEIN YHJD"/>
    <property type="match status" value="1"/>
</dbReference>
<proteinExistence type="predicted"/>
<organism evidence="7 8">
    <name type="scientific">Sporosarcina jeotgali</name>
    <dbReference type="NCBI Taxonomy" id="3020056"/>
    <lineage>
        <taxon>Bacteria</taxon>
        <taxon>Bacillati</taxon>
        <taxon>Bacillota</taxon>
        <taxon>Bacilli</taxon>
        <taxon>Bacillales</taxon>
        <taxon>Caryophanaceae</taxon>
        <taxon>Sporosarcina</taxon>
    </lineage>
</organism>
<feature type="transmembrane region" description="Helical" evidence="6">
    <location>
        <begin position="24"/>
        <end position="45"/>
    </location>
</feature>
<feature type="transmembrane region" description="Helical" evidence="6">
    <location>
        <begin position="174"/>
        <end position="192"/>
    </location>
</feature>
<accession>A0ABZ0KX45</accession>
<dbReference type="RefSeq" id="WP_323692101.1">
    <property type="nucleotide sequence ID" value="NZ_CP116341.1"/>
</dbReference>
<evidence type="ECO:0000313" key="8">
    <source>
        <dbReference type="Proteomes" id="UP001303532"/>
    </source>
</evidence>
<dbReference type="NCBIfam" id="TIGR00765">
    <property type="entry name" value="yihY_not_rbn"/>
    <property type="match status" value="1"/>
</dbReference>
<dbReference type="PANTHER" id="PTHR30213:SF0">
    <property type="entry name" value="UPF0761 MEMBRANE PROTEIN YIHY"/>
    <property type="match status" value="1"/>
</dbReference>
<evidence type="ECO:0000256" key="4">
    <source>
        <dbReference type="ARBA" id="ARBA00022989"/>
    </source>
</evidence>
<keyword evidence="3 6" id="KW-0812">Transmembrane</keyword>
<evidence type="ECO:0000256" key="5">
    <source>
        <dbReference type="ARBA" id="ARBA00023136"/>
    </source>
</evidence>
<evidence type="ECO:0000313" key="7">
    <source>
        <dbReference type="EMBL" id="WOV84453.1"/>
    </source>
</evidence>
<evidence type="ECO:0000256" key="2">
    <source>
        <dbReference type="ARBA" id="ARBA00022475"/>
    </source>
</evidence>
<keyword evidence="8" id="KW-1185">Reference proteome</keyword>
<comment type="subcellular location">
    <subcellularLocation>
        <location evidence="1">Cell membrane</location>
        <topology evidence="1">Multi-pass membrane protein</topology>
    </subcellularLocation>
</comment>
<dbReference type="EMBL" id="CP116341">
    <property type="protein sequence ID" value="WOV84453.1"/>
    <property type="molecule type" value="Genomic_DNA"/>
</dbReference>
<gene>
    <name evidence="7" type="ORF">PGH26_00590</name>
</gene>
<evidence type="ECO:0000256" key="3">
    <source>
        <dbReference type="ARBA" id="ARBA00022692"/>
    </source>
</evidence>
<evidence type="ECO:0000256" key="1">
    <source>
        <dbReference type="ARBA" id="ARBA00004651"/>
    </source>
</evidence>
<feature type="transmembrane region" description="Helical" evidence="6">
    <location>
        <begin position="204"/>
        <end position="224"/>
    </location>
</feature>
<keyword evidence="5 6" id="KW-0472">Membrane</keyword>
<dbReference type="InterPro" id="IPR017039">
    <property type="entry name" value="Virul_fac_BrkB"/>
</dbReference>